<evidence type="ECO:0000313" key="1">
    <source>
        <dbReference type="EMBL" id="JAH07053.1"/>
    </source>
</evidence>
<dbReference type="EMBL" id="GBXM01101524">
    <property type="protein sequence ID" value="JAH07053.1"/>
    <property type="molecule type" value="Transcribed_RNA"/>
</dbReference>
<reference evidence="1" key="2">
    <citation type="journal article" date="2015" name="Fish Shellfish Immunol.">
        <title>Early steps in the European eel (Anguilla anguilla)-Vibrio vulnificus interaction in the gills: Role of the RtxA13 toxin.</title>
        <authorList>
            <person name="Callol A."/>
            <person name="Pajuelo D."/>
            <person name="Ebbesson L."/>
            <person name="Teles M."/>
            <person name="MacKenzie S."/>
            <person name="Amaro C."/>
        </authorList>
    </citation>
    <scope>NUCLEOTIDE SEQUENCE</scope>
</reference>
<protein>
    <submittedName>
        <fullName evidence="1">Uncharacterized protein</fullName>
    </submittedName>
</protein>
<proteinExistence type="predicted"/>
<sequence length="38" mass="4233">MYNLTVSQDFYTSAESCTVNFPAALYVNEAESFLTAPH</sequence>
<accession>A0A0E9PT61</accession>
<dbReference type="AlphaFoldDB" id="A0A0E9PT61"/>
<organism evidence="1">
    <name type="scientific">Anguilla anguilla</name>
    <name type="common">European freshwater eel</name>
    <name type="synonym">Muraena anguilla</name>
    <dbReference type="NCBI Taxonomy" id="7936"/>
    <lineage>
        <taxon>Eukaryota</taxon>
        <taxon>Metazoa</taxon>
        <taxon>Chordata</taxon>
        <taxon>Craniata</taxon>
        <taxon>Vertebrata</taxon>
        <taxon>Euteleostomi</taxon>
        <taxon>Actinopterygii</taxon>
        <taxon>Neopterygii</taxon>
        <taxon>Teleostei</taxon>
        <taxon>Anguilliformes</taxon>
        <taxon>Anguillidae</taxon>
        <taxon>Anguilla</taxon>
    </lineage>
</organism>
<reference evidence="1" key="1">
    <citation type="submission" date="2014-11" db="EMBL/GenBank/DDBJ databases">
        <authorList>
            <person name="Amaro Gonzalez C."/>
        </authorList>
    </citation>
    <scope>NUCLEOTIDE SEQUENCE</scope>
</reference>
<name>A0A0E9PT61_ANGAN</name>